<dbReference type="Gramene" id="ONK71661">
    <property type="protein sequence ID" value="ONK71661"/>
    <property type="gene ID" value="A4U43_C04F11050"/>
</dbReference>
<organism evidence="3 4">
    <name type="scientific">Asparagus officinalis</name>
    <name type="common">Garden asparagus</name>
    <dbReference type="NCBI Taxonomy" id="4686"/>
    <lineage>
        <taxon>Eukaryota</taxon>
        <taxon>Viridiplantae</taxon>
        <taxon>Streptophyta</taxon>
        <taxon>Embryophyta</taxon>
        <taxon>Tracheophyta</taxon>
        <taxon>Spermatophyta</taxon>
        <taxon>Magnoliopsida</taxon>
        <taxon>Liliopsida</taxon>
        <taxon>Asparagales</taxon>
        <taxon>Asparagaceae</taxon>
        <taxon>Asparagoideae</taxon>
        <taxon>Asparagus</taxon>
    </lineage>
</organism>
<name>A0A5P1F4S9_ASPOF</name>
<dbReference type="PANTHER" id="PTHR22814">
    <property type="entry name" value="COPPER TRANSPORT PROTEIN ATOX1-RELATED"/>
    <property type="match status" value="1"/>
</dbReference>
<dbReference type="Pfam" id="PF00403">
    <property type="entry name" value="HMA"/>
    <property type="match status" value="1"/>
</dbReference>
<protein>
    <recommendedName>
        <fullName evidence="2">HMA domain-containing protein</fullName>
    </recommendedName>
</protein>
<evidence type="ECO:0000313" key="3">
    <source>
        <dbReference type="EMBL" id="ONK71661.1"/>
    </source>
</evidence>
<keyword evidence="1" id="KW-0479">Metal-binding</keyword>
<feature type="domain" description="HMA" evidence="2">
    <location>
        <begin position="15"/>
        <end position="78"/>
    </location>
</feature>
<sequence length="225" mass="25976">MFSFLRAKKSIPDAISIVELSVHMDCEGCEKRVRKAIKKLDGVDNVVIDMDTQKVTVTGYVDQRRVLKAVRRTGRKAEFWPHPYDAEYYPFALAYLEDSTYSSTHNYYQHGYNSSVHGHFPDPAYSTVDDHAMALFNDENVHACVIMYGGRRSEMRARRQDSRMEAREGLQGWFMSRIFLDELGDVDFRRGAADEVVDYAIDPRGRVRGVAHVSRDLWTREGHCR</sequence>
<accession>A0A5P1F4S9</accession>
<dbReference type="PROSITE" id="PS50846">
    <property type="entry name" value="HMA_2"/>
    <property type="match status" value="1"/>
</dbReference>
<proteinExistence type="predicted"/>
<dbReference type="PANTHER" id="PTHR22814:SF306">
    <property type="entry name" value="HEAVY METAL-ASSOCIATED ISOPRENYLATED PLANT PROTEIN 45"/>
    <property type="match status" value="1"/>
</dbReference>
<dbReference type="InterPro" id="IPR006121">
    <property type="entry name" value="HMA_dom"/>
</dbReference>
<dbReference type="CDD" id="cd00371">
    <property type="entry name" value="HMA"/>
    <property type="match status" value="1"/>
</dbReference>
<evidence type="ECO:0000259" key="2">
    <source>
        <dbReference type="PROSITE" id="PS50846"/>
    </source>
</evidence>
<gene>
    <name evidence="3" type="ORF">A4U43_C04F11050</name>
</gene>
<keyword evidence="4" id="KW-1185">Reference proteome</keyword>
<reference evidence="4" key="1">
    <citation type="journal article" date="2017" name="Nat. Commun.">
        <title>The asparagus genome sheds light on the origin and evolution of a young Y chromosome.</title>
        <authorList>
            <person name="Harkess A."/>
            <person name="Zhou J."/>
            <person name="Xu C."/>
            <person name="Bowers J.E."/>
            <person name="Van der Hulst R."/>
            <person name="Ayyampalayam S."/>
            <person name="Mercati F."/>
            <person name="Riccardi P."/>
            <person name="McKain M.R."/>
            <person name="Kakrana A."/>
            <person name="Tang H."/>
            <person name="Ray J."/>
            <person name="Groenendijk J."/>
            <person name="Arikit S."/>
            <person name="Mathioni S.M."/>
            <person name="Nakano M."/>
            <person name="Shan H."/>
            <person name="Telgmann-Rauber A."/>
            <person name="Kanno A."/>
            <person name="Yue Z."/>
            <person name="Chen H."/>
            <person name="Li W."/>
            <person name="Chen Y."/>
            <person name="Xu X."/>
            <person name="Zhang Y."/>
            <person name="Luo S."/>
            <person name="Chen H."/>
            <person name="Gao J."/>
            <person name="Mao Z."/>
            <person name="Pires J.C."/>
            <person name="Luo M."/>
            <person name="Kudrna D."/>
            <person name="Wing R.A."/>
            <person name="Meyers B.C."/>
            <person name="Yi K."/>
            <person name="Kong H."/>
            <person name="Lavrijsen P."/>
            <person name="Sunseri F."/>
            <person name="Falavigna A."/>
            <person name="Ye Y."/>
            <person name="Leebens-Mack J.H."/>
            <person name="Chen G."/>
        </authorList>
    </citation>
    <scope>NUCLEOTIDE SEQUENCE [LARGE SCALE GENOMIC DNA]</scope>
    <source>
        <strain evidence="4">cv. DH0086</strain>
    </source>
</reference>
<dbReference type="AlphaFoldDB" id="A0A5P1F4S9"/>
<dbReference type="GO" id="GO:0046872">
    <property type="term" value="F:metal ion binding"/>
    <property type="evidence" value="ECO:0007669"/>
    <property type="project" value="UniProtKB-KW"/>
</dbReference>
<dbReference type="EMBL" id="CM007384">
    <property type="protein sequence ID" value="ONK71661.1"/>
    <property type="molecule type" value="Genomic_DNA"/>
</dbReference>
<dbReference type="InterPro" id="IPR036163">
    <property type="entry name" value="HMA_dom_sf"/>
</dbReference>
<evidence type="ECO:0000313" key="4">
    <source>
        <dbReference type="Proteomes" id="UP000243459"/>
    </source>
</evidence>
<evidence type="ECO:0000256" key="1">
    <source>
        <dbReference type="ARBA" id="ARBA00022723"/>
    </source>
</evidence>
<dbReference type="Proteomes" id="UP000243459">
    <property type="component" value="Chromosome 4"/>
</dbReference>
<dbReference type="Gene3D" id="3.30.70.100">
    <property type="match status" value="1"/>
</dbReference>
<dbReference type="SUPFAM" id="SSF55008">
    <property type="entry name" value="HMA, heavy metal-associated domain"/>
    <property type="match status" value="1"/>
</dbReference>